<organism evidence="1 2">
    <name type="scientific">Ephemeroptericola cinctiostellae</name>
    <dbReference type="NCBI Taxonomy" id="2268024"/>
    <lineage>
        <taxon>Bacteria</taxon>
        <taxon>Pseudomonadati</taxon>
        <taxon>Pseudomonadota</taxon>
        <taxon>Betaproteobacteria</taxon>
        <taxon>Burkholderiales</taxon>
        <taxon>Burkholderiaceae</taxon>
        <taxon>Ephemeroptericola</taxon>
    </lineage>
</organism>
<dbReference type="EMBL" id="CP031124">
    <property type="protein sequence ID" value="AXF84713.1"/>
    <property type="molecule type" value="Genomic_DNA"/>
</dbReference>
<evidence type="ECO:0000313" key="1">
    <source>
        <dbReference type="EMBL" id="AXF84713.1"/>
    </source>
</evidence>
<dbReference type="AlphaFoldDB" id="A0A345D8M5"/>
<accession>A0A345D8M5</accession>
<dbReference type="RefSeq" id="WP_114561983.1">
    <property type="nucleotide sequence ID" value="NZ_CP031124.1"/>
</dbReference>
<sequence>MSLSGSQIMKLRRYGIRLIIWGLVAFVGFKAYQSFQEARIEGQKNRVMKAAYEKETVLTDEERAKINALPEERKKGRSFVKSGGSIYSFPAEYYFNQSMMIHWTKGNNYYGARGKGQSKVDDETIRIYILPSGRTDRQGFDSLLESNFLIKEKSPQLDMDVYVNKSNNNDIERYYVLRGFKDVNGGFPVARCGSKSARSDDGFCVIGVQLKSNIYLAMGDMTAKHVDDWPEIYQAIMSVANQIEDIK</sequence>
<keyword evidence="2" id="KW-1185">Reference proteome</keyword>
<evidence type="ECO:0000313" key="2">
    <source>
        <dbReference type="Proteomes" id="UP000252182"/>
    </source>
</evidence>
<proteinExistence type="predicted"/>
<gene>
    <name evidence="1" type="ORF">DTO96_100423</name>
</gene>
<protein>
    <submittedName>
        <fullName evidence="1">Uncharacterized protein</fullName>
    </submittedName>
</protein>
<dbReference type="Proteomes" id="UP000252182">
    <property type="component" value="Chromosome"/>
</dbReference>
<reference evidence="2" key="1">
    <citation type="submission" date="2018-07" db="EMBL/GenBank/DDBJ databases">
        <authorList>
            <person name="Kim H."/>
        </authorList>
    </citation>
    <scope>NUCLEOTIDE SEQUENCE [LARGE SCALE GENOMIC DNA]</scope>
    <source>
        <strain evidence="2">F02</strain>
    </source>
</reference>
<name>A0A345D8M5_9BURK</name>
<dbReference type="KEGG" id="hyf:DTO96_100423"/>